<evidence type="ECO:0000256" key="1">
    <source>
        <dbReference type="ARBA" id="ARBA00006149"/>
    </source>
</evidence>
<dbReference type="PANTHER" id="PTHR45875:SF1">
    <property type="entry name" value="METHYLTRANSFERASE N6AMT1"/>
    <property type="match status" value="1"/>
</dbReference>
<dbReference type="PROSITE" id="PS00092">
    <property type="entry name" value="N6_MTASE"/>
    <property type="match status" value="1"/>
</dbReference>
<sequence length="247" mass="25708">MFPEVLSRYTSDVMLLRPPGVYRPQADTGLLADALRRAGVAAGARVLDVGTGTGAMAVAAARCGAREVVAVDVAAGAVLTARLNARLRNLPVRVRRGDLFAPVAGERFDVIVANPPYVIGDAVPETVHGRARAWEAGPCGRALLDRICAQAPSHLVPGGTLLMVQSALSGVAATLVALRGAGMRPVVAARRDEPFGPVMRRRAALLEASGAVRCGQRHEELVVVRADLAGARGDDHGDDHDGPGWAA</sequence>
<dbReference type="Proteomes" id="UP000627838">
    <property type="component" value="Unassembled WGS sequence"/>
</dbReference>
<reference evidence="6 7" key="1">
    <citation type="submission" date="2020-10" db="EMBL/GenBank/DDBJ databases">
        <title>Sequencing the genomes of 1000 actinobacteria strains.</title>
        <authorList>
            <person name="Klenk H.-P."/>
        </authorList>
    </citation>
    <scope>NUCLEOTIDE SEQUENCE [LARGE SCALE GENOMIC DNA]</scope>
    <source>
        <strain evidence="6 7">DSM 46744</strain>
    </source>
</reference>
<evidence type="ECO:0000256" key="4">
    <source>
        <dbReference type="ARBA" id="ARBA00022691"/>
    </source>
</evidence>
<evidence type="ECO:0000313" key="7">
    <source>
        <dbReference type="Proteomes" id="UP000627838"/>
    </source>
</evidence>
<protein>
    <submittedName>
        <fullName evidence="6">Release factor glutamine methyltransferase</fullName>
        <ecNumber evidence="6">2.1.1.297</ecNumber>
    </submittedName>
</protein>
<dbReference type="InterPro" id="IPR052190">
    <property type="entry name" value="Euk-Arch_PrmC-MTase"/>
</dbReference>
<feature type="domain" description="Methyltransferase small" evidence="5">
    <location>
        <begin position="27"/>
        <end position="126"/>
    </location>
</feature>
<dbReference type="InterPro" id="IPR004557">
    <property type="entry name" value="PrmC-related"/>
</dbReference>
<evidence type="ECO:0000256" key="2">
    <source>
        <dbReference type="ARBA" id="ARBA00022603"/>
    </source>
</evidence>
<organism evidence="6 7">
    <name type="scientific">Actinomadura algeriensis</name>
    <dbReference type="NCBI Taxonomy" id="1679523"/>
    <lineage>
        <taxon>Bacteria</taxon>
        <taxon>Bacillati</taxon>
        <taxon>Actinomycetota</taxon>
        <taxon>Actinomycetes</taxon>
        <taxon>Streptosporangiales</taxon>
        <taxon>Thermomonosporaceae</taxon>
        <taxon>Actinomadura</taxon>
    </lineage>
</organism>
<name>A0ABR9K0H0_9ACTN</name>
<dbReference type="Pfam" id="PF05175">
    <property type="entry name" value="MTS"/>
    <property type="match status" value="1"/>
</dbReference>
<dbReference type="NCBIfam" id="TIGR00537">
    <property type="entry name" value="hemK_rel_arch"/>
    <property type="match status" value="1"/>
</dbReference>
<dbReference type="GO" id="GO:0102559">
    <property type="term" value="F:peptide chain release factor N(5)-glutamine methyltransferase activity"/>
    <property type="evidence" value="ECO:0007669"/>
    <property type="project" value="UniProtKB-EC"/>
</dbReference>
<keyword evidence="4" id="KW-0949">S-adenosyl-L-methionine</keyword>
<keyword evidence="2 6" id="KW-0489">Methyltransferase</keyword>
<dbReference type="InterPro" id="IPR029063">
    <property type="entry name" value="SAM-dependent_MTases_sf"/>
</dbReference>
<evidence type="ECO:0000256" key="3">
    <source>
        <dbReference type="ARBA" id="ARBA00022679"/>
    </source>
</evidence>
<dbReference type="InterPro" id="IPR007848">
    <property type="entry name" value="Small_mtfrase_dom"/>
</dbReference>
<dbReference type="RefSeq" id="WP_318784439.1">
    <property type="nucleotide sequence ID" value="NZ_JADBDZ010000001.1"/>
</dbReference>
<dbReference type="SUPFAM" id="SSF53335">
    <property type="entry name" value="S-adenosyl-L-methionine-dependent methyltransferases"/>
    <property type="match status" value="1"/>
</dbReference>
<evidence type="ECO:0000259" key="5">
    <source>
        <dbReference type="Pfam" id="PF05175"/>
    </source>
</evidence>
<accession>A0ABR9K0H0</accession>
<evidence type="ECO:0000313" key="6">
    <source>
        <dbReference type="EMBL" id="MBE1536320.1"/>
    </source>
</evidence>
<dbReference type="InterPro" id="IPR002052">
    <property type="entry name" value="DNA_methylase_N6_adenine_CS"/>
</dbReference>
<dbReference type="EC" id="2.1.1.297" evidence="6"/>
<dbReference type="GO" id="GO:0032259">
    <property type="term" value="P:methylation"/>
    <property type="evidence" value="ECO:0007669"/>
    <property type="project" value="UniProtKB-KW"/>
</dbReference>
<dbReference type="EMBL" id="JADBDZ010000001">
    <property type="protein sequence ID" value="MBE1536320.1"/>
    <property type="molecule type" value="Genomic_DNA"/>
</dbReference>
<proteinExistence type="inferred from homology"/>
<dbReference type="CDD" id="cd02440">
    <property type="entry name" value="AdoMet_MTases"/>
    <property type="match status" value="1"/>
</dbReference>
<comment type="similarity">
    <text evidence="1">Belongs to the eukaryotic/archaeal PrmC-related family.</text>
</comment>
<comment type="caution">
    <text evidence="6">The sequence shown here is derived from an EMBL/GenBank/DDBJ whole genome shotgun (WGS) entry which is preliminary data.</text>
</comment>
<gene>
    <name evidence="6" type="ORF">H4W34_006153</name>
</gene>
<keyword evidence="3 6" id="KW-0808">Transferase</keyword>
<dbReference type="PANTHER" id="PTHR45875">
    <property type="entry name" value="METHYLTRANSFERASE N6AMT1"/>
    <property type="match status" value="1"/>
</dbReference>
<keyword evidence="7" id="KW-1185">Reference proteome</keyword>
<dbReference type="Gene3D" id="3.40.50.150">
    <property type="entry name" value="Vaccinia Virus protein VP39"/>
    <property type="match status" value="1"/>
</dbReference>